<dbReference type="EMBL" id="CP071182">
    <property type="protein sequence ID" value="QSO49752.1"/>
    <property type="molecule type" value="Genomic_DNA"/>
</dbReference>
<dbReference type="GO" id="GO:0016787">
    <property type="term" value="F:hydrolase activity"/>
    <property type="evidence" value="ECO:0007669"/>
    <property type="project" value="InterPro"/>
</dbReference>
<sequence length="548" mass="61734">MGLWDSKEQRLQLLCELVEIPSVTGSQAEYDFPYQVVERLNKLQYFQEFPSHLQLHPTGDGRHVVTALVKRTQDAADTVVLLSHYDVVDVQDYGSLREQAFRPNELTALLHRDSNILPEDALSDVRNGNWLFGRGTMDMKCGLALHMSILEQACNQMFDGNILLVTVPDEEVNSAGMHSAVSVLTELARTHNLNYQLMLNSEPVFPRYPGDRTNYVYTGSIGKVLPGFLCYGQEAHVGEPWSGLNGNYMVSMLTNELELSRDLCEEVDGELTPPPTNLIQKGLKDDYSAQIPHRAVTLFNMFVYKRQMQDVVNVLVKTAQHAASKIEAAHKAKARAFSEFYHTNNANISVSVMTYAELHDYAVSTYGEQIVRETLEQALRNYDTRDHRDAAVRQVNQLATLCRERAPMIVLFFAPPYYPAVSSASHRLVPSVVETITHKAKRQFGITLQHQKYFGGISDLSFVGLEHPAETLVSYIDNNPLWPESYSLPLEAMAQLTVPVFNLGPIGRDAHKWTERLDVDYAFTTLYELLELCIRTIFAQVAISNGDA</sequence>
<dbReference type="InterPro" id="IPR002933">
    <property type="entry name" value="Peptidase_M20"/>
</dbReference>
<reference evidence="1 2" key="1">
    <citation type="submission" date="2021-02" db="EMBL/GenBank/DDBJ databases">
        <title>Alicyclobacillus curvatus sp. nov. and Alicyclobacillus mengziensis sp. nov., two acidophilic bacteria isolated from acid mine drainage.</title>
        <authorList>
            <person name="Huang Y."/>
        </authorList>
    </citation>
    <scope>NUCLEOTIDE SEQUENCE [LARGE SCALE GENOMIC DNA]</scope>
    <source>
        <strain evidence="1 2">S30H14</strain>
    </source>
</reference>
<proteinExistence type="predicted"/>
<dbReference type="Pfam" id="PF01546">
    <property type="entry name" value="Peptidase_M20"/>
    <property type="match status" value="1"/>
</dbReference>
<dbReference type="PANTHER" id="PTHR43808:SF27">
    <property type="entry name" value="PROTEIN ROCB"/>
    <property type="match status" value="1"/>
</dbReference>
<dbReference type="PIRSF" id="PIRSF010386">
    <property type="entry name" value="RocB"/>
    <property type="match status" value="1"/>
</dbReference>
<protein>
    <submittedName>
        <fullName evidence="1">M20/M25/M40 family metallo-hydrolase</fullName>
    </submittedName>
</protein>
<dbReference type="InterPro" id="IPR012166">
    <property type="entry name" value="Uncharacterised_RocB"/>
</dbReference>
<dbReference type="PANTHER" id="PTHR43808">
    <property type="entry name" value="ACETYLORNITHINE DEACETYLASE"/>
    <property type="match status" value="1"/>
</dbReference>
<gene>
    <name evidence="1" type="ORF">JZ786_08410</name>
</gene>
<dbReference type="Gene3D" id="3.40.630.10">
    <property type="entry name" value="Zn peptidases"/>
    <property type="match status" value="1"/>
</dbReference>
<dbReference type="Proteomes" id="UP000663505">
    <property type="component" value="Chromosome"/>
</dbReference>
<evidence type="ECO:0000313" key="2">
    <source>
        <dbReference type="Proteomes" id="UP000663505"/>
    </source>
</evidence>
<name>A0A9X7W3W6_9BACL</name>
<organism evidence="1 2">
    <name type="scientific">Alicyclobacillus mengziensis</name>
    <dbReference type="NCBI Taxonomy" id="2931921"/>
    <lineage>
        <taxon>Bacteria</taxon>
        <taxon>Bacillati</taxon>
        <taxon>Bacillota</taxon>
        <taxon>Bacilli</taxon>
        <taxon>Bacillales</taxon>
        <taxon>Alicyclobacillaceae</taxon>
        <taxon>Alicyclobacillus</taxon>
    </lineage>
</organism>
<dbReference type="AlphaFoldDB" id="A0A9X7W3W6"/>
<dbReference type="RefSeq" id="WP_206659057.1">
    <property type="nucleotide sequence ID" value="NZ_CP071182.1"/>
</dbReference>
<evidence type="ECO:0000313" key="1">
    <source>
        <dbReference type="EMBL" id="QSO49752.1"/>
    </source>
</evidence>
<dbReference type="SUPFAM" id="SSF53187">
    <property type="entry name" value="Zn-dependent exopeptidases"/>
    <property type="match status" value="1"/>
</dbReference>
<dbReference type="InterPro" id="IPR050072">
    <property type="entry name" value="Peptidase_M20A"/>
</dbReference>
<dbReference type="KEGG" id="afx:JZ786_08410"/>
<accession>A0A9X7W3W6</accession>
<keyword evidence="2" id="KW-1185">Reference proteome</keyword>